<sequence>MINQVQELLQNLKRERAVHKEKMVNYFQLLKNAEPEPSADSSGHPGVVHGTALSTSPPEAASYSMSLCVESGRYAHPSIE</sequence>
<dbReference type="Proteomes" id="UP001057402">
    <property type="component" value="Chromosome 3"/>
</dbReference>
<proteinExistence type="predicted"/>
<organism evidence="1 2">
    <name type="scientific">Melastoma candidum</name>
    <dbReference type="NCBI Taxonomy" id="119954"/>
    <lineage>
        <taxon>Eukaryota</taxon>
        <taxon>Viridiplantae</taxon>
        <taxon>Streptophyta</taxon>
        <taxon>Embryophyta</taxon>
        <taxon>Tracheophyta</taxon>
        <taxon>Spermatophyta</taxon>
        <taxon>Magnoliopsida</taxon>
        <taxon>eudicotyledons</taxon>
        <taxon>Gunneridae</taxon>
        <taxon>Pentapetalae</taxon>
        <taxon>rosids</taxon>
        <taxon>malvids</taxon>
        <taxon>Myrtales</taxon>
        <taxon>Melastomataceae</taxon>
        <taxon>Melastomatoideae</taxon>
        <taxon>Melastomateae</taxon>
        <taxon>Melastoma</taxon>
    </lineage>
</organism>
<dbReference type="EMBL" id="CM042882">
    <property type="protein sequence ID" value="KAI4380716.1"/>
    <property type="molecule type" value="Genomic_DNA"/>
</dbReference>
<comment type="caution">
    <text evidence="1">The sequence shown here is derived from an EMBL/GenBank/DDBJ whole genome shotgun (WGS) entry which is preliminary data.</text>
</comment>
<gene>
    <name evidence="1" type="ORF">MLD38_006877</name>
</gene>
<reference evidence="2" key="1">
    <citation type="journal article" date="2023" name="Front. Plant Sci.">
        <title>Chromosomal-level genome assembly of Melastoma candidum provides insights into trichome evolution.</title>
        <authorList>
            <person name="Zhong Y."/>
            <person name="Wu W."/>
            <person name="Sun C."/>
            <person name="Zou P."/>
            <person name="Liu Y."/>
            <person name="Dai S."/>
            <person name="Zhou R."/>
        </authorList>
    </citation>
    <scope>NUCLEOTIDE SEQUENCE [LARGE SCALE GENOMIC DNA]</scope>
</reference>
<protein>
    <submittedName>
        <fullName evidence="1">Uncharacterized protein</fullName>
    </submittedName>
</protein>
<evidence type="ECO:0000313" key="1">
    <source>
        <dbReference type="EMBL" id="KAI4380716.1"/>
    </source>
</evidence>
<name>A0ACB9RNH9_9MYRT</name>
<keyword evidence="2" id="KW-1185">Reference proteome</keyword>
<accession>A0ACB9RNH9</accession>
<evidence type="ECO:0000313" key="2">
    <source>
        <dbReference type="Proteomes" id="UP001057402"/>
    </source>
</evidence>